<dbReference type="InterPro" id="IPR000814">
    <property type="entry name" value="TBP"/>
</dbReference>
<name>A0A6C0BFW5_9ZZZZ</name>
<evidence type="ECO:0000256" key="2">
    <source>
        <dbReference type="ARBA" id="ARBA00023125"/>
    </source>
</evidence>
<dbReference type="EMBL" id="MN739142">
    <property type="protein sequence ID" value="QHS90671.1"/>
    <property type="molecule type" value="Genomic_DNA"/>
</dbReference>
<evidence type="ECO:0000313" key="4">
    <source>
        <dbReference type="EMBL" id="QHS90671.1"/>
    </source>
</evidence>
<proteinExistence type="inferred from homology"/>
<accession>A0A6C0BFW5</accession>
<protein>
    <recommendedName>
        <fullName evidence="5">TATA-box binding protein</fullName>
    </recommendedName>
</protein>
<dbReference type="SUPFAM" id="SSF55945">
    <property type="entry name" value="TATA-box binding protein-like"/>
    <property type="match status" value="1"/>
</dbReference>
<reference evidence="4" key="1">
    <citation type="journal article" date="2020" name="Nature">
        <title>Giant virus diversity and host interactions through global metagenomics.</title>
        <authorList>
            <person name="Schulz F."/>
            <person name="Roux S."/>
            <person name="Paez-Espino D."/>
            <person name="Jungbluth S."/>
            <person name="Walsh D.A."/>
            <person name="Denef V.J."/>
            <person name="McMahon K.D."/>
            <person name="Konstantinidis K.T."/>
            <person name="Eloe-Fadrosh E.A."/>
            <person name="Kyrpides N.C."/>
            <person name="Woyke T."/>
        </authorList>
    </citation>
    <scope>NUCLEOTIDE SEQUENCE</scope>
    <source>
        <strain evidence="4">GVMAG-M-3300010354-11</strain>
    </source>
</reference>
<dbReference type="GO" id="GO:0003677">
    <property type="term" value="F:DNA binding"/>
    <property type="evidence" value="ECO:0007669"/>
    <property type="project" value="UniProtKB-KW"/>
</dbReference>
<dbReference type="Gene3D" id="3.30.310.10">
    <property type="entry name" value="TATA-Binding Protein"/>
    <property type="match status" value="1"/>
</dbReference>
<organism evidence="4">
    <name type="scientific">viral metagenome</name>
    <dbReference type="NCBI Taxonomy" id="1070528"/>
    <lineage>
        <taxon>unclassified sequences</taxon>
        <taxon>metagenomes</taxon>
        <taxon>organismal metagenomes</taxon>
    </lineage>
</organism>
<evidence type="ECO:0000256" key="3">
    <source>
        <dbReference type="ARBA" id="ARBA00023163"/>
    </source>
</evidence>
<evidence type="ECO:0008006" key="5">
    <source>
        <dbReference type="Google" id="ProtNLM"/>
    </source>
</evidence>
<keyword evidence="3" id="KW-0804">Transcription</keyword>
<comment type="similarity">
    <text evidence="1">Belongs to the TBP family.</text>
</comment>
<sequence>MDSITNYKISTITATGSINTDVNLDIMYEKTIIHTDKCIEGALYAEFGNNKKGISKKANVNKRKTNISCKKFDNQLTLEYRVRMGDDFTILNCKIFKNGNIQMTGVKFLDQGRQFIDKLIVDIKHIYANNSEIIKDVSRLCNTNYMIRMINCDYKIGFNIKRDMLFKTMISEYDNMCSYEPCIYPGVKIQYMWNVNNRHNNGVCYCTSSCVNGKGNGLSDTNCKKITVAVFQSGCVIITGAQSKEQIDETYAWINKIIISNREKIEKKTIQTPLLNDVEVKKKIMIPKSKIISLRPSGCDQCF</sequence>
<dbReference type="AlphaFoldDB" id="A0A6C0BFW5"/>
<dbReference type="InterPro" id="IPR012295">
    <property type="entry name" value="TBP_dom_sf"/>
</dbReference>
<dbReference type="GO" id="GO:0006352">
    <property type="term" value="P:DNA-templated transcription initiation"/>
    <property type="evidence" value="ECO:0007669"/>
    <property type="project" value="InterPro"/>
</dbReference>
<keyword evidence="2" id="KW-0238">DNA-binding</keyword>
<evidence type="ECO:0000256" key="1">
    <source>
        <dbReference type="ARBA" id="ARBA00005560"/>
    </source>
</evidence>
<dbReference type="Pfam" id="PF00352">
    <property type="entry name" value="TBP"/>
    <property type="match status" value="1"/>
</dbReference>